<protein>
    <recommendedName>
        <fullName evidence="4">HTH marR-type domain-containing protein</fullName>
    </recommendedName>
</protein>
<comment type="caution">
    <text evidence="5">The sequence shown here is derived from an EMBL/GenBank/DDBJ whole genome shotgun (WGS) entry which is preliminary data.</text>
</comment>
<dbReference type="Proteomes" id="UP000027341">
    <property type="component" value="Unassembled WGS sequence"/>
</dbReference>
<dbReference type="Gene3D" id="1.10.10.10">
    <property type="entry name" value="Winged helix-like DNA-binding domain superfamily/Winged helix DNA-binding domain"/>
    <property type="match status" value="1"/>
</dbReference>
<dbReference type="PRINTS" id="PR00598">
    <property type="entry name" value="HTHMARR"/>
</dbReference>
<dbReference type="PANTHER" id="PTHR42756">
    <property type="entry name" value="TRANSCRIPTIONAL REGULATOR, MARR"/>
    <property type="match status" value="1"/>
</dbReference>
<dbReference type="SUPFAM" id="SSF46785">
    <property type="entry name" value="Winged helix' DNA-binding domain"/>
    <property type="match status" value="1"/>
</dbReference>
<keyword evidence="2" id="KW-0238">DNA-binding</keyword>
<keyword evidence="1" id="KW-0805">Transcription regulation</keyword>
<gene>
    <name evidence="5" type="ORF">EI16_01590</name>
</gene>
<dbReference type="SMART" id="SM00347">
    <property type="entry name" value="HTH_MARR"/>
    <property type="match status" value="1"/>
</dbReference>
<accession>A0A066ZXE6</accession>
<feature type="domain" description="HTH marR-type" evidence="4">
    <location>
        <begin position="10"/>
        <end position="142"/>
    </location>
</feature>
<dbReference type="InterPro" id="IPR000835">
    <property type="entry name" value="HTH_MarR-typ"/>
</dbReference>
<organism evidence="5 6">
    <name type="scientific">Hydrogenovibrio marinus</name>
    <dbReference type="NCBI Taxonomy" id="28885"/>
    <lineage>
        <taxon>Bacteria</taxon>
        <taxon>Pseudomonadati</taxon>
        <taxon>Pseudomonadota</taxon>
        <taxon>Gammaproteobacteria</taxon>
        <taxon>Thiotrichales</taxon>
        <taxon>Piscirickettsiaceae</taxon>
        <taxon>Hydrogenovibrio</taxon>
    </lineage>
</organism>
<dbReference type="PANTHER" id="PTHR42756:SF1">
    <property type="entry name" value="TRANSCRIPTIONAL REPRESSOR OF EMRAB OPERON"/>
    <property type="match status" value="1"/>
</dbReference>
<dbReference type="STRING" id="28885.EI16_01590"/>
<evidence type="ECO:0000313" key="6">
    <source>
        <dbReference type="Proteomes" id="UP000027341"/>
    </source>
</evidence>
<evidence type="ECO:0000256" key="1">
    <source>
        <dbReference type="ARBA" id="ARBA00023015"/>
    </source>
</evidence>
<dbReference type="GO" id="GO:0003677">
    <property type="term" value="F:DNA binding"/>
    <property type="evidence" value="ECO:0007669"/>
    <property type="project" value="UniProtKB-KW"/>
</dbReference>
<proteinExistence type="predicted"/>
<dbReference type="EMBL" id="JMIU01000001">
    <property type="protein sequence ID" value="KDN95031.1"/>
    <property type="molecule type" value="Genomic_DNA"/>
</dbReference>
<dbReference type="AlphaFoldDB" id="A0A066ZXE6"/>
<evidence type="ECO:0000313" key="5">
    <source>
        <dbReference type="EMBL" id="KDN95031.1"/>
    </source>
</evidence>
<evidence type="ECO:0000256" key="3">
    <source>
        <dbReference type="ARBA" id="ARBA00023163"/>
    </source>
</evidence>
<dbReference type="GO" id="GO:0003700">
    <property type="term" value="F:DNA-binding transcription factor activity"/>
    <property type="evidence" value="ECO:0007669"/>
    <property type="project" value="InterPro"/>
</dbReference>
<evidence type="ECO:0000259" key="4">
    <source>
        <dbReference type="PROSITE" id="PS50995"/>
    </source>
</evidence>
<dbReference type="Pfam" id="PF01047">
    <property type="entry name" value="MarR"/>
    <property type="match status" value="1"/>
</dbReference>
<name>A0A066ZXE6_HYDMR</name>
<dbReference type="RefSeq" id="WP_051622955.1">
    <property type="nucleotide sequence ID" value="NZ_AP020335.1"/>
</dbReference>
<sequence>MNLEFDGDIRGQIGFLVKRIQQALRAKMDSSLADNGLTTSQYAALVHLRESPNLSNAELARRSFVAPPTMIRIVQDLEKLGHITRACNDENAKVINISLTEKGKRTLKGCDSKVVSIQRQMLSGMSDEEITDFARFLVHSAEQLESSE</sequence>
<dbReference type="InterPro" id="IPR036388">
    <property type="entry name" value="WH-like_DNA-bd_sf"/>
</dbReference>
<keyword evidence="6" id="KW-1185">Reference proteome</keyword>
<dbReference type="PROSITE" id="PS50995">
    <property type="entry name" value="HTH_MARR_2"/>
    <property type="match status" value="1"/>
</dbReference>
<keyword evidence="3" id="KW-0804">Transcription</keyword>
<dbReference type="InterPro" id="IPR036390">
    <property type="entry name" value="WH_DNA-bd_sf"/>
</dbReference>
<evidence type="ECO:0000256" key="2">
    <source>
        <dbReference type="ARBA" id="ARBA00023125"/>
    </source>
</evidence>
<reference evidence="5 6" key="1">
    <citation type="submission" date="2014-04" db="EMBL/GenBank/DDBJ databases">
        <title>Draft genome sequence of Hydrogenovibrio marinus MH-110, a model organism for aerobic H2 metabolism.</title>
        <authorList>
            <person name="Cha H.J."/>
            <person name="Jo B.H."/>
            <person name="Hwang B.H."/>
        </authorList>
    </citation>
    <scope>NUCLEOTIDE SEQUENCE [LARGE SCALE GENOMIC DNA]</scope>
    <source>
        <strain evidence="5 6">MH-110</strain>
    </source>
</reference>